<evidence type="ECO:0000313" key="1">
    <source>
        <dbReference type="EnsemblPlants" id="MELO3C029601.2.1"/>
    </source>
</evidence>
<dbReference type="EnsemblPlants" id="MELO3C029601.2.1">
    <property type="protein sequence ID" value="MELO3C029601.2.1"/>
    <property type="gene ID" value="MELO3C029601.2"/>
</dbReference>
<dbReference type="AlphaFoldDB" id="A0A9I9E6U9"/>
<organism evidence="1">
    <name type="scientific">Cucumis melo</name>
    <name type="common">Muskmelon</name>
    <dbReference type="NCBI Taxonomy" id="3656"/>
    <lineage>
        <taxon>Eukaryota</taxon>
        <taxon>Viridiplantae</taxon>
        <taxon>Streptophyta</taxon>
        <taxon>Embryophyta</taxon>
        <taxon>Tracheophyta</taxon>
        <taxon>Spermatophyta</taxon>
        <taxon>Magnoliopsida</taxon>
        <taxon>eudicotyledons</taxon>
        <taxon>Gunneridae</taxon>
        <taxon>Pentapetalae</taxon>
        <taxon>rosids</taxon>
        <taxon>fabids</taxon>
        <taxon>Cucurbitales</taxon>
        <taxon>Cucurbitaceae</taxon>
        <taxon>Benincaseae</taxon>
        <taxon>Cucumis</taxon>
    </lineage>
</organism>
<protein>
    <submittedName>
        <fullName evidence="1">Uncharacterized protein</fullName>
    </submittedName>
</protein>
<proteinExistence type="predicted"/>
<reference evidence="1" key="1">
    <citation type="submission" date="2023-03" db="UniProtKB">
        <authorList>
            <consortium name="EnsemblPlants"/>
        </authorList>
    </citation>
    <scope>IDENTIFICATION</scope>
</reference>
<dbReference type="Gramene" id="MELO3C029601.2.1">
    <property type="protein sequence ID" value="MELO3C029601.2.1"/>
    <property type="gene ID" value="MELO3C029601.2"/>
</dbReference>
<sequence length="161" mass="18065">MNMTNVLEAKIKVRENLSDLLSATIELKDEVHGNIFLNFDDIKVIKEPAAIQNTLFIRDFTNPVDLVRIDQALKDEGIDSQVLKPEWAFLNSTHSKPAFARNPFNHGQCLQTAQACPSGEPSSSRWNSSPAALKLKKKFKLGGNNLAEVKEALIRRRDFFG</sequence>
<name>A0A9I9E6U9_CUCME</name>
<accession>A0A9I9E6U9</accession>